<reference evidence="4 5" key="1">
    <citation type="submission" date="2018-01" db="EMBL/GenBank/DDBJ databases">
        <title>Genomic Encyclopedia of Type Strains, Phase III (KMG-III): the genomes of soil and plant-associated and newly described type strains.</title>
        <authorList>
            <person name="Whitman W."/>
        </authorList>
    </citation>
    <scope>NUCLEOTIDE SEQUENCE [LARGE SCALE GENOMIC DNA]</scope>
    <source>
        <strain evidence="4 5">1131</strain>
    </source>
</reference>
<dbReference type="PANTHER" id="PTHR43531:SF14">
    <property type="entry name" value="METHYL-ACCEPTING CHEMOTAXIS PROTEIN I-RELATED"/>
    <property type="match status" value="1"/>
</dbReference>
<dbReference type="GO" id="GO:0004888">
    <property type="term" value="F:transmembrane signaling receptor activity"/>
    <property type="evidence" value="ECO:0007669"/>
    <property type="project" value="TreeGrafter"/>
</dbReference>
<name>A0A2S4LRL0_9HYPH</name>
<evidence type="ECO:0000256" key="1">
    <source>
        <dbReference type="ARBA" id="ARBA00022481"/>
    </source>
</evidence>
<protein>
    <submittedName>
        <fullName evidence="4">Methyl-accepting chemotaxis protein (MCP) signaling protein</fullName>
    </submittedName>
</protein>
<feature type="region of interest" description="Disordered" evidence="3">
    <location>
        <begin position="92"/>
        <end position="173"/>
    </location>
</feature>
<evidence type="ECO:0000256" key="3">
    <source>
        <dbReference type="SAM" id="MobiDB-lite"/>
    </source>
</evidence>
<evidence type="ECO:0000313" key="4">
    <source>
        <dbReference type="EMBL" id="POR45064.1"/>
    </source>
</evidence>
<evidence type="ECO:0000313" key="5">
    <source>
        <dbReference type="Proteomes" id="UP000236919"/>
    </source>
</evidence>
<dbReference type="SUPFAM" id="SSF58104">
    <property type="entry name" value="Methyl-accepting chemotaxis protein (MCP) signaling domain"/>
    <property type="match status" value="1"/>
</dbReference>
<sequence length="173" mass="17280">GVTLVRQAGDALTQILAASQKVAATIAEISAASGEQANGIDEMSQAVAHLDEMTQANAALAEQSAASAGSLSGRIVQLNELVAAFRTGPEGAAASSASYAPAPRPAARASAAQAHEPASEPARLRKLAEAAFAQSPRPAAAAPARSAPAPTHPAAPAKRAVNGRANDAGWEEF</sequence>
<gene>
    <name evidence="4" type="ORF">CYD53_1491</name>
</gene>
<keyword evidence="5" id="KW-1185">Reference proteome</keyword>
<dbReference type="Gene3D" id="1.10.287.950">
    <property type="entry name" value="Methyl-accepting chemotaxis protein"/>
    <property type="match status" value="1"/>
</dbReference>
<dbReference type="GO" id="GO:0006935">
    <property type="term" value="P:chemotaxis"/>
    <property type="evidence" value="ECO:0007669"/>
    <property type="project" value="TreeGrafter"/>
</dbReference>
<organism evidence="4 5">
    <name type="scientific">Bosea psychrotolerans</name>
    <dbReference type="NCBI Taxonomy" id="1871628"/>
    <lineage>
        <taxon>Bacteria</taxon>
        <taxon>Pseudomonadati</taxon>
        <taxon>Pseudomonadota</taxon>
        <taxon>Alphaproteobacteria</taxon>
        <taxon>Hyphomicrobiales</taxon>
        <taxon>Boseaceae</taxon>
        <taxon>Bosea</taxon>
    </lineage>
</organism>
<evidence type="ECO:0000256" key="2">
    <source>
        <dbReference type="ARBA" id="ARBA00029447"/>
    </source>
</evidence>
<feature type="compositionally biased region" description="Low complexity" evidence="3">
    <location>
        <begin position="129"/>
        <end position="160"/>
    </location>
</feature>
<dbReference type="AlphaFoldDB" id="A0A2S4LRL0"/>
<dbReference type="EMBL" id="PQFZ01000049">
    <property type="protein sequence ID" value="POR45064.1"/>
    <property type="molecule type" value="Genomic_DNA"/>
</dbReference>
<dbReference type="PANTHER" id="PTHR43531">
    <property type="entry name" value="PROTEIN ICFG"/>
    <property type="match status" value="1"/>
</dbReference>
<dbReference type="GO" id="GO:0005886">
    <property type="term" value="C:plasma membrane"/>
    <property type="evidence" value="ECO:0007669"/>
    <property type="project" value="TreeGrafter"/>
</dbReference>
<proteinExistence type="inferred from homology"/>
<feature type="non-terminal residue" evidence="4">
    <location>
        <position position="1"/>
    </location>
</feature>
<feature type="compositionally biased region" description="Low complexity" evidence="3">
    <location>
        <begin position="92"/>
        <end position="121"/>
    </location>
</feature>
<comment type="similarity">
    <text evidence="2">Belongs to the methyl-accepting chemotaxis (MCP) protein family.</text>
</comment>
<keyword evidence="1" id="KW-0488">Methylation</keyword>
<comment type="caution">
    <text evidence="4">The sequence shown here is derived from an EMBL/GenBank/DDBJ whole genome shotgun (WGS) entry which is preliminary data.</text>
</comment>
<dbReference type="Proteomes" id="UP000236919">
    <property type="component" value="Unassembled WGS sequence"/>
</dbReference>
<accession>A0A2S4LRL0</accession>
<dbReference type="InterPro" id="IPR051310">
    <property type="entry name" value="MCP_chemotaxis"/>
</dbReference>